<evidence type="ECO:0000256" key="3">
    <source>
        <dbReference type="ARBA" id="ARBA00048447"/>
    </source>
</evidence>
<dbReference type="InterPro" id="IPR000845">
    <property type="entry name" value="Nucleoside_phosphorylase_d"/>
</dbReference>
<dbReference type="PANTHER" id="PTHR43691:SF11">
    <property type="entry name" value="FI09636P-RELATED"/>
    <property type="match status" value="1"/>
</dbReference>
<dbReference type="EMBL" id="FQYQ01000009">
    <property type="protein sequence ID" value="SHJ07108.1"/>
    <property type="molecule type" value="Genomic_DNA"/>
</dbReference>
<name>A0A1M6GAW9_PSEXY</name>
<dbReference type="AlphaFoldDB" id="A0A1M6GAW9"/>
<proteinExistence type="predicted"/>
<dbReference type="GO" id="GO:0006152">
    <property type="term" value="P:purine nucleoside catabolic process"/>
    <property type="evidence" value="ECO:0007669"/>
    <property type="project" value="TreeGrafter"/>
</dbReference>
<evidence type="ECO:0000256" key="1">
    <source>
        <dbReference type="ARBA" id="ARBA00011888"/>
    </source>
</evidence>
<dbReference type="OrthoDB" id="7945729at2"/>
<dbReference type="EC" id="2.4.2.3" evidence="1"/>
<dbReference type="CDD" id="cd09007">
    <property type="entry name" value="NP-I_spr0068"/>
    <property type="match status" value="1"/>
</dbReference>
<dbReference type="PANTHER" id="PTHR43691">
    <property type="entry name" value="URIDINE PHOSPHORYLASE"/>
    <property type="match status" value="1"/>
</dbReference>
<protein>
    <recommendedName>
        <fullName evidence="2">Uridine phosphorylase</fullName>
        <ecNumber evidence="1">2.4.2.3</ecNumber>
    </recommendedName>
</protein>
<gene>
    <name evidence="5" type="ORF">SAMN02745725_01697</name>
</gene>
<evidence type="ECO:0000313" key="6">
    <source>
        <dbReference type="Proteomes" id="UP000184185"/>
    </source>
</evidence>
<comment type="catalytic activity">
    <reaction evidence="3">
        <text>uridine + phosphate = alpha-D-ribose 1-phosphate + uracil</text>
        <dbReference type="Rhea" id="RHEA:24388"/>
        <dbReference type="ChEBI" id="CHEBI:16704"/>
        <dbReference type="ChEBI" id="CHEBI:17568"/>
        <dbReference type="ChEBI" id="CHEBI:43474"/>
        <dbReference type="ChEBI" id="CHEBI:57720"/>
        <dbReference type="EC" id="2.4.2.3"/>
    </reaction>
</comment>
<dbReference type="SUPFAM" id="SSF53167">
    <property type="entry name" value="Purine and uridine phosphorylases"/>
    <property type="match status" value="1"/>
</dbReference>
<dbReference type="InterPro" id="IPR035994">
    <property type="entry name" value="Nucleoside_phosphorylase_sf"/>
</dbReference>
<dbReference type="Pfam" id="PF01048">
    <property type="entry name" value="PNP_UDP_1"/>
    <property type="match status" value="1"/>
</dbReference>
<reference evidence="5 6" key="1">
    <citation type="submission" date="2016-11" db="EMBL/GenBank/DDBJ databases">
        <authorList>
            <person name="Jaros S."/>
            <person name="Januszkiewicz K."/>
            <person name="Wedrychowicz H."/>
        </authorList>
    </citation>
    <scope>NUCLEOTIDE SEQUENCE [LARGE SCALE GENOMIC DNA]</scope>
    <source>
        <strain evidence="5 6">DSM 14809</strain>
    </source>
</reference>
<dbReference type="GO" id="GO:0005829">
    <property type="term" value="C:cytosol"/>
    <property type="evidence" value="ECO:0007669"/>
    <property type="project" value="TreeGrafter"/>
</dbReference>
<accession>A0A1M6GAW9</accession>
<dbReference type="RefSeq" id="WP_072916042.1">
    <property type="nucleotide sequence ID" value="NZ_FQYQ01000009.1"/>
</dbReference>
<evidence type="ECO:0000259" key="4">
    <source>
        <dbReference type="Pfam" id="PF01048"/>
    </source>
</evidence>
<evidence type="ECO:0000313" key="5">
    <source>
        <dbReference type="EMBL" id="SHJ07108.1"/>
    </source>
</evidence>
<sequence>MLKDFYDIETEPIVNLEAFYGKPKEITDKCLIIFSKEIHDYLLANYACENIGTITACNGNTPIYLVEHNGEKIAFYLTGIGAAVASGTCYEVYWQTGATKFIMFGSCGSLNPEATTGKFIVPTQSYRGEGTSYYYAPAADYIDIKGSERLSEIFEELDIPHVKGRVWTTDSMLRETKGLVSKRKAEGCIAVEMELAGVQALCDFYGLTLYDFLEAGDVLADSGYEVKELKNANHSLGKLFIALEVAVRI</sequence>
<dbReference type="Gene3D" id="3.40.50.1580">
    <property type="entry name" value="Nucleoside phosphorylase domain"/>
    <property type="match status" value="1"/>
</dbReference>
<keyword evidence="6" id="KW-1185">Reference proteome</keyword>
<organism evidence="5 6">
    <name type="scientific">Pseudobutyrivibrio xylanivorans DSM 14809</name>
    <dbReference type="NCBI Taxonomy" id="1123012"/>
    <lineage>
        <taxon>Bacteria</taxon>
        <taxon>Bacillati</taxon>
        <taxon>Bacillota</taxon>
        <taxon>Clostridia</taxon>
        <taxon>Lachnospirales</taxon>
        <taxon>Lachnospiraceae</taxon>
        <taxon>Pseudobutyrivibrio</taxon>
    </lineage>
</organism>
<dbReference type="Proteomes" id="UP000184185">
    <property type="component" value="Unassembled WGS sequence"/>
</dbReference>
<dbReference type="GO" id="GO:0004731">
    <property type="term" value="F:purine-nucleoside phosphorylase activity"/>
    <property type="evidence" value="ECO:0007669"/>
    <property type="project" value="TreeGrafter"/>
</dbReference>
<feature type="domain" description="Nucleoside phosphorylase" evidence="4">
    <location>
        <begin position="48"/>
        <end position="207"/>
    </location>
</feature>
<evidence type="ECO:0000256" key="2">
    <source>
        <dbReference type="ARBA" id="ARBA00021980"/>
    </source>
</evidence>
<dbReference type="GO" id="GO:0004850">
    <property type="term" value="F:uridine phosphorylase activity"/>
    <property type="evidence" value="ECO:0007669"/>
    <property type="project" value="UniProtKB-EC"/>
</dbReference>